<dbReference type="GO" id="GO:0006879">
    <property type="term" value="P:intracellular iron ion homeostasis"/>
    <property type="evidence" value="ECO:0007669"/>
    <property type="project" value="UniProtKB-UniRule"/>
</dbReference>
<comment type="PTM">
    <text evidence="2">Stearoylated.</text>
</comment>
<dbReference type="Gene3D" id="3.40.630.10">
    <property type="entry name" value="Zn peptidases"/>
    <property type="match status" value="1"/>
</dbReference>
<evidence type="ECO:0000313" key="8">
    <source>
        <dbReference type="Proteomes" id="UP001187315"/>
    </source>
</evidence>
<keyword evidence="8" id="KW-1185">Reference proteome</keyword>
<keyword evidence="2" id="KW-0812">Transmembrane</keyword>
<sequence>MEDNNSQQELIMSDLGDEAEGNRVEESGNNHAHHSTIRSSHHSLRNICFMVATCLFIFAFGFLIGYVAHKNREEDTTSLIESTSSEDVVQTKTIFFWSNVTSLLKKKLTTSSIDNSLNEFSSVSHQAGSPGDEELSSKIWKKFTDFGMKPWTDSHLVKIHVGPTKGANTVVFRNTTFSEPGYLAYSPTGTAQGGVLYAHYGQTGDFKSLQNLNITLEGKIVLIRAGKISFAEKVANAASVNASAVLIYPDPADYLFDEDTYLFGHVHLGSGDPFTPGFPSFNNTQFPPSKSSGLPSIPAQTIRASTAAAIMRNLGGHDPPPEWAGGGLRDVAYKLGGDDDVVSVEVDNALTVTKIFNVFGVIKGFIDPDRYVVIGAQRDAWGPGFAKSTVGTSLLLELARVITSMIHEDGFKPRRSMVFASWTAGEYGAVGATEWQESYLSSLNMKAFSYISLDGVVTGSFFNASASPLMYDLIASTLKEVSSPSDPSKSLYSQVAGNNWEATGMKQMRMDDPAYTFQAFSGVPSVSFQFTDKKPYPFFGTMLDTRKNLEAETSTELLVVAKAAGEIAGVMALRLVHDHLLRLNVEKYRNVLHIHIDKINREVLRLKKTSHLTEQVQMQWLMLALGSYGRASNHLITSMENSDLDDLEQCRVINDQIIGVERNLLSPYVSPRDTPFRHILFGSGSHTLGAVFTHLASIPNGTTSVDAVLLNNQLAVAAWMIQSCANALEGNVWDTEKEFD</sequence>
<dbReference type="FunFam" id="3.40.630.10:FF:000065">
    <property type="entry name" value="Transferrin receptor 1b"/>
    <property type="match status" value="1"/>
</dbReference>
<dbReference type="SUPFAM" id="SSF52025">
    <property type="entry name" value="PA domain"/>
    <property type="match status" value="1"/>
</dbReference>
<comment type="subcellular location">
    <subcellularLocation>
        <location evidence="2">Cell membrane</location>
        <topology evidence="2">Single-pass type II membrane protein</topology>
    </subcellularLocation>
    <subcellularLocation>
        <location evidence="2">Melanosome</location>
    </subcellularLocation>
</comment>
<keyword evidence="2" id="KW-0449">Lipoprotein</keyword>
<dbReference type="SUPFAM" id="SSF47672">
    <property type="entry name" value="Transferrin receptor-like dimerisation domain"/>
    <property type="match status" value="1"/>
</dbReference>
<comment type="similarity">
    <text evidence="1 2">Belongs to the peptidase M28 family. M28B subfamily.</text>
</comment>
<dbReference type="Gene3D" id="3.50.30.30">
    <property type="match status" value="1"/>
</dbReference>
<accession>A0AA88NX34</accession>
<keyword evidence="2" id="KW-0564">Palmitate</keyword>
<keyword evidence="2" id="KW-1003">Cell membrane</keyword>
<dbReference type="InterPro" id="IPR003137">
    <property type="entry name" value="PA_domain"/>
</dbReference>
<dbReference type="GO" id="GO:0009897">
    <property type="term" value="C:external side of plasma membrane"/>
    <property type="evidence" value="ECO:0007669"/>
    <property type="project" value="TreeGrafter"/>
</dbReference>
<feature type="domain" description="Transferrin receptor-like dimerisation" evidence="5">
    <location>
        <begin position="595"/>
        <end position="728"/>
    </location>
</feature>
<dbReference type="GO" id="GO:0031623">
    <property type="term" value="P:receptor internalization"/>
    <property type="evidence" value="ECO:0007669"/>
    <property type="project" value="UniProtKB-UniRule"/>
</dbReference>
<feature type="region of interest" description="Disordered" evidence="3">
    <location>
        <begin position="15"/>
        <end position="36"/>
    </location>
</feature>
<keyword evidence="2" id="KW-0254">Endocytosis</keyword>
<dbReference type="PANTHER" id="PTHR10404:SF26">
    <property type="entry name" value="TRANSFERRIN RECEPTOR PROTEIN 1"/>
    <property type="match status" value="1"/>
</dbReference>
<feature type="domain" description="PA" evidence="4">
    <location>
        <begin position="191"/>
        <end position="258"/>
    </location>
</feature>
<keyword evidence="2" id="KW-0325">Glycoprotein</keyword>
<dbReference type="PANTHER" id="PTHR10404">
    <property type="entry name" value="N-ACETYLATED-ALPHA-LINKED ACIDIC DIPEPTIDASE"/>
    <property type="match status" value="1"/>
</dbReference>
<dbReference type="InterPro" id="IPR046450">
    <property type="entry name" value="PA_dom_sf"/>
</dbReference>
<dbReference type="InterPro" id="IPR039373">
    <property type="entry name" value="Peptidase_M28B"/>
</dbReference>
<evidence type="ECO:0000259" key="4">
    <source>
        <dbReference type="Pfam" id="PF02225"/>
    </source>
</evidence>
<dbReference type="Pfam" id="PF04389">
    <property type="entry name" value="Peptidase_M28"/>
    <property type="match status" value="1"/>
</dbReference>
<dbReference type="Pfam" id="PF02225">
    <property type="entry name" value="PA"/>
    <property type="match status" value="1"/>
</dbReference>
<keyword evidence="2" id="KW-1133">Transmembrane helix</keyword>
<dbReference type="InterPro" id="IPR007484">
    <property type="entry name" value="Peptidase_M28"/>
</dbReference>
<dbReference type="EMBL" id="JAVHJS010000001">
    <property type="protein sequence ID" value="KAK2868256.1"/>
    <property type="molecule type" value="Genomic_DNA"/>
</dbReference>
<dbReference type="AlphaFoldDB" id="A0AA88NX34"/>
<dbReference type="Pfam" id="PF04253">
    <property type="entry name" value="TFR_dimer"/>
    <property type="match status" value="1"/>
</dbReference>
<organism evidence="7 8">
    <name type="scientific">Tachysurus vachellii</name>
    <name type="common">Darkbarbel catfish</name>
    <name type="synonym">Pelteobagrus vachellii</name>
    <dbReference type="NCBI Taxonomy" id="175792"/>
    <lineage>
        <taxon>Eukaryota</taxon>
        <taxon>Metazoa</taxon>
        <taxon>Chordata</taxon>
        <taxon>Craniata</taxon>
        <taxon>Vertebrata</taxon>
        <taxon>Euteleostomi</taxon>
        <taxon>Actinopterygii</taxon>
        <taxon>Neopterygii</taxon>
        <taxon>Teleostei</taxon>
        <taxon>Ostariophysi</taxon>
        <taxon>Siluriformes</taxon>
        <taxon>Bagridae</taxon>
        <taxon>Tachysurus</taxon>
    </lineage>
</organism>
<evidence type="ECO:0000256" key="3">
    <source>
        <dbReference type="SAM" id="MobiDB-lite"/>
    </source>
</evidence>
<comment type="function">
    <text evidence="2">Cellular uptake of iron occurs via receptor-mediated endocytosis of ligand-occupied transferrin receptor into specialized endosomes. Endosomal acidification leads to iron release. The apotransferrin-receptor complex is then recycled to the cell surface with a return to neutral pH and the concomitant loss of affinity of apotransferrin for its receptor. Transferrin receptor is necessary for development of erythrocytes and the nervous system. Acts as a lipid sensor that regulates mitochondrial fusion by regulating activation of the JNK pathway.</text>
</comment>
<dbReference type="Gene3D" id="1.20.930.40">
    <property type="entry name" value="Transferrin receptor-like, dimerisation domain"/>
    <property type="match status" value="1"/>
</dbReference>
<feature type="transmembrane region" description="Helical" evidence="2">
    <location>
        <begin position="47"/>
        <end position="68"/>
    </location>
</feature>
<comment type="subunit">
    <text evidence="2">Homodimer; disulfide-linked.</text>
</comment>
<comment type="caution">
    <text evidence="7">The sequence shown here is derived from an EMBL/GenBank/DDBJ whole genome shotgun (WGS) entry which is preliminary data.</text>
</comment>
<evidence type="ECO:0000256" key="2">
    <source>
        <dbReference type="RuleBase" id="RU367157"/>
    </source>
</evidence>
<dbReference type="GO" id="GO:0042470">
    <property type="term" value="C:melanosome"/>
    <property type="evidence" value="ECO:0007669"/>
    <property type="project" value="UniProtKB-SubCell"/>
</dbReference>
<dbReference type="CDD" id="cd09848">
    <property type="entry name" value="M28_TfR"/>
    <property type="match status" value="1"/>
</dbReference>
<dbReference type="GO" id="GO:0033572">
    <property type="term" value="P:transferrin transport"/>
    <property type="evidence" value="ECO:0007669"/>
    <property type="project" value="UniProtKB-UniRule"/>
</dbReference>
<dbReference type="InterPro" id="IPR007365">
    <property type="entry name" value="TFR-like_dimer_dom"/>
</dbReference>
<evidence type="ECO:0000256" key="1">
    <source>
        <dbReference type="ARBA" id="ARBA00005634"/>
    </source>
</evidence>
<keyword evidence="2" id="KW-0675">Receptor</keyword>
<dbReference type="InterPro" id="IPR036757">
    <property type="entry name" value="TFR-like_dimer_dom_sf"/>
</dbReference>
<gene>
    <name evidence="7" type="ORF">Q7C36_000127</name>
</gene>
<dbReference type="Proteomes" id="UP001187315">
    <property type="component" value="Unassembled WGS sequence"/>
</dbReference>
<evidence type="ECO:0000259" key="6">
    <source>
        <dbReference type="Pfam" id="PF04389"/>
    </source>
</evidence>
<feature type="domain" description="Peptidase M28" evidence="6">
    <location>
        <begin position="357"/>
        <end position="554"/>
    </location>
</feature>
<dbReference type="GO" id="GO:0004998">
    <property type="term" value="F:transferrin receptor activity"/>
    <property type="evidence" value="ECO:0007669"/>
    <property type="project" value="UniProtKB-UniRule"/>
</dbReference>
<dbReference type="SUPFAM" id="SSF53187">
    <property type="entry name" value="Zn-dependent exopeptidases"/>
    <property type="match status" value="1"/>
</dbReference>
<evidence type="ECO:0000259" key="5">
    <source>
        <dbReference type="Pfam" id="PF04253"/>
    </source>
</evidence>
<proteinExistence type="inferred from homology"/>
<name>A0AA88NX34_TACVA</name>
<evidence type="ECO:0000313" key="7">
    <source>
        <dbReference type="EMBL" id="KAK2868256.1"/>
    </source>
</evidence>
<keyword evidence="2" id="KW-0472">Membrane</keyword>
<protein>
    <recommendedName>
        <fullName evidence="2">Transferrin receptor protein 1</fullName>
    </recommendedName>
</protein>
<reference evidence="7" key="1">
    <citation type="submission" date="2023-08" db="EMBL/GenBank/DDBJ databases">
        <title>Pelteobagrus vachellii genome.</title>
        <authorList>
            <person name="Liu H."/>
        </authorList>
    </citation>
    <scope>NUCLEOTIDE SEQUENCE</scope>
    <source>
        <strain evidence="7">PRFRI_2022a</strain>
        <tissue evidence="7">Muscle</tissue>
    </source>
</reference>